<dbReference type="EMBL" id="HBUE01035828">
    <property type="protein sequence ID" value="CAG6458684.1"/>
    <property type="molecule type" value="Transcribed_RNA"/>
</dbReference>
<dbReference type="Pfam" id="PF12937">
    <property type="entry name" value="F-box-like"/>
    <property type="match status" value="1"/>
</dbReference>
<dbReference type="SUPFAM" id="SSF81383">
    <property type="entry name" value="F-box domain"/>
    <property type="match status" value="1"/>
</dbReference>
<dbReference type="InterPro" id="IPR053772">
    <property type="entry name" value="At1g61320/At1g61330-like"/>
</dbReference>
<dbReference type="EMBL" id="HBUE01035826">
    <property type="protein sequence ID" value="CAG6458682.1"/>
    <property type="molecule type" value="Transcribed_RNA"/>
</dbReference>
<dbReference type="Gene3D" id="1.20.1280.50">
    <property type="match status" value="1"/>
</dbReference>
<dbReference type="InterPro" id="IPR001810">
    <property type="entry name" value="F-box_dom"/>
</dbReference>
<feature type="domain" description="F-box" evidence="1">
    <location>
        <begin position="4"/>
        <end position="51"/>
    </location>
</feature>
<dbReference type="Gene3D" id="3.80.10.10">
    <property type="entry name" value="Ribonuclease Inhibitor"/>
    <property type="match status" value="1"/>
</dbReference>
<dbReference type="PANTHER" id="PTHR34145">
    <property type="entry name" value="OS02G0105600 PROTEIN"/>
    <property type="match status" value="1"/>
</dbReference>
<evidence type="ECO:0000259" key="1">
    <source>
        <dbReference type="PROSITE" id="PS50181"/>
    </source>
</evidence>
<dbReference type="InterPro" id="IPR036047">
    <property type="entry name" value="F-box-like_dom_sf"/>
</dbReference>
<name>A0A8D8F5Z2_CULPI</name>
<sequence>MSEETTIDDLPEEMLETIFSHLDLEDRKSVTAVCNRWSRLALRWSELQLEVDFRKCGTEESYRRTLLVSQRPYKHLVCYFGYDYAMGDLLLYILAKFSESLETVKLIPNQFVPVELSFFASLTKLSANLKKLHIDACNFRDNSDGEIECHPLNNLQDLYLENNLLDLPGEHDIRELTPNITALHVQISYYSDRPLHVLRHFGPRLKELEVWFLSEDRFLEVCSMEFPCLRKINFYCVDWIFQDEDTIRMVQQFFRKSPELREATLRCNMIAPILADLANSCQNLSFLCLSMETVSADCFRWFSSLRNLKSLRLEDATIESPNLEQCPTLSSLRKISLYSVKITNALDLNHFLCRSYPALSVLELINVTTCGSFLYDQVVLSCNMAQLERLVLIEPDKSINLMLFEYIDLLKLREVKLKFKESYLASIPVGKQLRIQHITMELSVVNADTFKNLRLVLPNLKRLTLSGCSRNDVQTAREILTGCDVRYRRKWRFEEAF</sequence>
<evidence type="ECO:0000313" key="2">
    <source>
        <dbReference type="EMBL" id="CAG6458683.1"/>
    </source>
</evidence>
<dbReference type="InterPro" id="IPR032675">
    <property type="entry name" value="LRR_dom_sf"/>
</dbReference>
<accession>A0A8D8F5Z2</accession>
<reference evidence="2" key="1">
    <citation type="submission" date="2021-05" db="EMBL/GenBank/DDBJ databases">
        <authorList>
            <person name="Alioto T."/>
            <person name="Alioto T."/>
            <person name="Gomez Garrido J."/>
        </authorList>
    </citation>
    <scope>NUCLEOTIDE SEQUENCE</scope>
</reference>
<dbReference type="AlphaFoldDB" id="A0A8D8F5Z2"/>
<organism evidence="2">
    <name type="scientific">Culex pipiens</name>
    <name type="common">House mosquito</name>
    <dbReference type="NCBI Taxonomy" id="7175"/>
    <lineage>
        <taxon>Eukaryota</taxon>
        <taxon>Metazoa</taxon>
        <taxon>Ecdysozoa</taxon>
        <taxon>Arthropoda</taxon>
        <taxon>Hexapoda</taxon>
        <taxon>Insecta</taxon>
        <taxon>Pterygota</taxon>
        <taxon>Neoptera</taxon>
        <taxon>Endopterygota</taxon>
        <taxon>Diptera</taxon>
        <taxon>Nematocera</taxon>
        <taxon>Culicoidea</taxon>
        <taxon>Culicidae</taxon>
        <taxon>Culicinae</taxon>
        <taxon>Culicini</taxon>
        <taxon>Culex</taxon>
        <taxon>Culex</taxon>
    </lineage>
</organism>
<proteinExistence type="predicted"/>
<dbReference type="PANTHER" id="PTHR34145:SF28">
    <property type="entry name" value="F-BOX DOMAIN-CONTAINING PROTEIN"/>
    <property type="match status" value="1"/>
</dbReference>
<protein>
    <submittedName>
        <fullName evidence="2">(northern house mosquito) hypothetical protein</fullName>
    </submittedName>
</protein>
<dbReference type="PROSITE" id="PS50181">
    <property type="entry name" value="FBOX"/>
    <property type="match status" value="1"/>
</dbReference>
<dbReference type="SUPFAM" id="SSF52047">
    <property type="entry name" value="RNI-like"/>
    <property type="match status" value="1"/>
</dbReference>
<dbReference type="EMBL" id="HBUE01035827">
    <property type="protein sequence ID" value="CAG6458683.1"/>
    <property type="molecule type" value="Transcribed_RNA"/>
</dbReference>